<dbReference type="GO" id="GO:0005829">
    <property type="term" value="C:cytosol"/>
    <property type="evidence" value="ECO:0007669"/>
    <property type="project" value="TreeGrafter"/>
</dbReference>
<feature type="domain" description="Ribosome maturation factor RimP C-terminal" evidence="5">
    <location>
        <begin position="90"/>
        <end position="159"/>
    </location>
</feature>
<accession>A0AA96GEA5</accession>
<keyword evidence="2 3" id="KW-0690">Ribosome biogenesis</keyword>
<dbReference type="PANTHER" id="PTHR33867">
    <property type="entry name" value="RIBOSOME MATURATION FACTOR RIMP"/>
    <property type="match status" value="1"/>
</dbReference>
<proteinExistence type="inferred from homology"/>
<dbReference type="CDD" id="cd01734">
    <property type="entry name" value="YlxS_C"/>
    <property type="match status" value="1"/>
</dbReference>
<organism evidence="6 7">
    <name type="scientific">Candidatus Nitrospira neomarina</name>
    <dbReference type="NCBI Taxonomy" id="3020899"/>
    <lineage>
        <taxon>Bacteria</taxon>
        <taxon>Pseudomonadati</taxon>
        <taxon>Nitrospirota</taxon>
        <taxon>Nitrospiria</taxon>
        <taxon>Nitrospirales</taxon>
        <taxon>Nitrospiraceae</taxon>
        <taxon>Nitrospira</taxon>
    </lineage>
</organism>
<evidence type="ECO:0000256" key="3">
    <source>
        <dbReference type="HAMAP-Rule" id="MF_01077"/>
    </source>
</evidence>
<dbReference type="EMBL" id="CP116968">
    <property type="protein sequence ID" value="WNM60579.1"/>
    <property type="molecule type" value="Genomic_DNA"/>
</dbReference>
<dbReference type="SUPFAM" id="SSF74942">
    <property type="entry name" value="YhbC-like, C-terminal domain"/>
    <property type="match status" value="1"/>
</dbReference>
<dbReference type="Gene3D" id="2.30.30.180">
    <property type="entry name" value="Ribosome maturation factor RimP, C-terminal domain"/>
    <property type="match status" value="1"/>
</dbReference>
<evidence type="ECO:0000256" key="2">
    <source>
        <dbReference type="ARBA" id="ARBA00022517"/>
    </source>
</evidence>
<dbReference type="PANTHER" id="PTHR33867:SF1">
    <property type="entry name" value="RIBOSOME MATURATION FACTOR RIMP"/>
    <property type="match status" value="1"/>
</dbReference>
<reference evidence="6 7" key="1">
    <citation type="submission" date="2023-01" db="EMBL/GenBank/DDBJ databases">
        <title>Cultivation and genomic characterization of new, ubiquitous marine nitrite-oxidizing bacteria from the Nitrospirales.</title>
        <authorList>
            <person name="Mueller A.J."/>
            <person name="Daebeler A."/>
            <person name="Herbold C.W."/>
            <person name="Kirkegaard R.H."/>
            <person name="Daims H."/>
        </authorList>
    </citation>
    <scope>NUCLEOTIDE SEQUENCE [LARGE SCALE GENOMIC DNA]</scope>
    <source>
        <strain evidence="6 7">DK</strain>
    </source>
</reference>
<dbReference type="KEGG" id="nneo:PQG83_12495"/>
<dbReference type="HAMAP" id="MF_01077">
    <property type="entry name" value="RimP"/>
    <property type="match status" value="1"/>
</dbReference>
<dbReference type="InterPro" id="IPR003728">
    <property type="entry name" value="Ribosome_maturation_RimP"/>
</dbReference>
<dbReference type="InterPro" id="IPR028989">
    <property type="entry name" value="RimP_N"/>
</dbReference>
<evidence type="ECO:0000313" key="7">
    <source>
        <dbReference type="Proteomes" id="UP001302494"/>
    </source>
</evidence>
<dbReference type="GO" id="GO:0006412">
    <property type="term" value="P:translation"/>
    <property type="evidence" value="ECO:0007669"/>
    <property type="project" value="TreeGrafter"/>
</dbReference>
<dbReference type="AlphaFoldDB" id="A0AA96GEA5"/>
<dbReference type="Gene3D" id="3.30.300.70">
    <property type="entry name" value="RimP-like superfamily, N-terminal"/>
    <property type="match status" value="1"/>
</dbReference>
<dbReference type="InterPro" id="IPR035956">
    <property type="entry name" value="RimP_N_sf"/>
</dbReference>
<keyword evidence="7" id="KW-1185">Reference proteome</keyword>
<evidence type="ECO:0000313" key="6">
    <source>
        <dbReference type="EMBL" id="WNM60579.1"/>
    </source>
</evidence>
<comment type="similarity">
    <text evidence="3">Belongs to the RimP family.</text>
</comment>
<feature type="domain" description="Ribosome maturation factor RimP N-terminal" evidence="4">
    <location>
        <begin position="17"/>
        <end position="87"/>
    </location>
</feature>
<dbReference type="Pfam" id="PF02576">
    <property type="entry name" value="RimP_N"/>
    <property type="match status" value="1"/>
</dbReference>
<keyword evidence="1 3" id="KW-0963">Cytoplasm</keyword>
<evidence type="ECO:0000259" key="4">
    <source>
        <dbReference type="Pfam" id="PF02576"/>
    </source>
</evidence>
<comment type="function">
    <text evidence="3">Required for maturation of 30S ribosomal subunits.</text>
</comment>
<evidence type="ECO:0000259" key="5">
    <source>
        <dbReference type="Pfam" id="PF17384"/>
    </source>
</evidence>
<comment type="subcellular location">
    <subcellularLocation>
        <location evidence="3">Cytoplasm</location>
    </subcellularLocation>
</comment>
<dbReference type="InterPro" id="IPR028998">
    <property type="entry name" value="RimP_C"/>
</dbReference>
<dbReference type="GO" id="GO:0000028">
    <property type="term" value="P:ribosomal small subunit assembly"/>
    <property type="evidence" value="ECO:0007669"/>
    <property type="project" value="TreeGrafter"/>
</dbReference>
<name>A0AA96GEA5_9BACT</name>
<dbReference type="SUPFAM" id="SSF75420">
    <property type="entry name" value="YhbC-like, N-terminal domain"/>
    <property type="match status" value="1"/>
</dbReference>
<evidence type="ECO:0000256" key="1">
    <source>
        <dbReference type="ARBA" id="ARBA00022490"/>
    </source>
</evidence>
<dbReference type="Proteomes" id="UP001302494">
    <property type="component" value="Chromosome"/>
</dbReference>
<dbReference type="InterPro" id="IPR036847">
    <property type="entry name" value="RimP_C_sf"/>
</dbReference>
<dbReference type="RefSeq" id="WP_312741520.1">
    <property type="nucleotide sequence ID" value="NZ_CP116968.1"/>
</dbReference>
<protein>
    <recommendedName>
        <fullName evidence="3">Ribosome maturation factor RimP</fullName>
    </recommendedName>
</protein>
<dbReference type="Pfam" id="PF17384">
    <property type="entry name" value="DUF150_C"/>
    <property type="match status" value="1"/>
</dbReference>
<sequence length="159" mass="18010">MAFSAENLEQVIRQVGEPIARALGVDIFEVQCTGRPANLLVRLTLDKKGGVGIEDCEQFHQSLRRTWEVLHPEQAAYRFEVSSPGLDRPLRDLKDYERVVGERLRVTLKTSINKKSVVLGQLITVTDMGIHLMDDKTKNPQEVVVPWEDIAKARLEVSF</sequence>
<gene>
    <name evidence="3" type="primary">rimP</name>
    <name evidence="6" type="ORF">PQG83_12495</name>
</gene>